<protein>
    <submittedName>
        <fullName evidence="1">Uncharacterized protein</fullName>
    </submittedName>
</protein>
<accession>Q8RTL1</accession>
<name>Q8RTL1_9LACO</name>
<reference evidence="1" key="1">
    <citation type="submission" date="2001-09" db="EMBL/GenBank/DDBJ databases">
        <title>Characterization, Purification, and DNA Sequence of Leucocin K, a Novel Bacteriocin Produced by Leuconostoc mesenteroides.</title>
        <authorList>
            <person name="Lee K.-H."/>
            <person name="Lee H.-J."/>
            <person name="Chang H.-C."/>
            <person name="Chung D.-K."/>
            <person name="Lee J.-H."/>
            <person name="Kim J.-H."/>
        </authorList>
    </citation>
    <scope>NUCLEOTIDE SEQUENCE</scope>
    <source>
        <strain evidence="1">C7</strain>
    </source>
</reference>
<evidence type="ECO:0000313" key="1">
    <source>
        <dbReference type="EMBL" id="AAL77869.1"/>
    </source>
</evidence>
<organism evidence="1">
    <name type="scientific">Lactiplantibacillus paraplantarum</name>
    <dbReference type="NCBI Taxonomy" id="60520"/>
    <lineage>
        <taxon>Bacteria</taxon>
        <taxon>Bacillati</taxon>
        <taxon>Bacillota</taxon>
        <taxon>Bacilli</taxon>
        <taxon>Lactobacillales</taxon>
        <taxon>Lactobacillaceae</taxon>
        <taxon>Lactiplantibacillus</taxon>
    </lineage>
</organism>
<feature type="non-terminal residue" evidence="1">
    <location>
        <position position="62"/>
    </location>
</feature>
<dbReference type="AlphaFoldDB" id="Q8RTL1"/>
<proteinExistence type="predicted"/>
<sequence length="62" mass="7297">MVFKKGVINDKFTIEVQQTINKKNHSLSPYHLLTLNNRPRKTLERSRQIFNLKVTLSRVNST</sequence>
<dbReference type="EMBL" id="AF420260">
    <property type="protein sequence ID" value="AAL77869.1"/>
    <property type="molecule type" value="Genomic_DNA"/>
</dbReference>